<geneLocation type="plasmid" evidence="7">
    <name>2</name>
</geneLocation>
<evidence type="ECO:0000313" key="8">
    <source>
        <dbReference type="EMBL" id="MDX5895533.1"/>
    </source>
</evidence>
<dbReference type="EMBL" id="JAWXXX010000003">
    <property type="protein sequence ID" value="MDX5895533.1"/>
    <property type="molecule type" value="Genomic_DNA"/>
</dbReference>
<evidence type="ECO:0000256" key="1">
    <source>
        <dbReference type="ARBA" id="ARBA00004141"/>
    </source>
</evidence>
<gene>
    <name evidence="7" type="ORF">RradSPS_2977</name>
    <name evidence="8" type="ORF">SIL72_16005</name>
</gene>
<dbReference type="PATRIC" id="fig|42256.3.peg.3026"/>
<feature type="transmembrane region" description="Helical" evidence="6">
    <location>
        <begin position="71"/>
        <end position="91"/>
    </location>
</feature>
<name>A0A023X886_RUBRA</name>
<dbReference type="InterPro" id="IPR002781">
    <property type="entry name" value="TM_pro_TauE-like"/>
</dbReference>
<dbReference type="Pfam" id="PF01925">
    <property type="entry name" value="TauE"/>
    <property type="match status" value="1"/>
</dbReference>
<keyword evidence="7" id="KW-0614">Plasmid</keyword>
<dbReference type="AlphaFoldDB" id="A0A023X886"/>
<reference evidence="7 9" key="1">
    <citation type="submission" date="2014-03" db="EMBL/GenBank/DDBJ databases">
        <title>Complete genome sequence of the Radio-Resistant Rubrobacter radiotolerans RSPS-4.</title>
        <authorList>
            <person name="Egas C.C."/>
            <person name="Barroso C.C."/>
            <person name="Froufe H.J.C."/>
            <person name="Pacheco J.J."/>
            <person name="Albuquerque L.L."/>
            <person name="da Costa M.M.S."/>
        </authorList>
    </citation>
    <scope>NUCLEOTIDE SEQUENCE [LARGE SCALE GENOMIC DNA]</scope>
    <source>
        <strain evidence="7 9">RSPS-4</strain>
        <plasmid evidence="7 9">2</plasmid>
    </source>
</reference>
<evidence type="ECO:0000256" key="6">
    <source>
        <dbReference type="RuleBase" id="RU363041"/>
    </source>
</evidence>
<proteinExistence type="inferred from homology"/>
<accession>A0A023X886</accession>
<evidence type="ECO:0000256" key="3">
    <source>
        <dbReference type="ARBA" id="ARBA00022692"/>
    </source>
</evidence>
<dbReference type="InterPro" id="IPR051598">
    <property type="entry name" value="TSUP/Inactive_protease-like"/>
</dbReference>
<keyword evidence="5 6" id="KW-0472">Membrane</keyword>
<keyword evidence="6" id="KW-1003">Cell membrane</keyword>
<dbReference type="eggNOG" id="COG0730">
    <property type="taxonomic scope" value="Bacteria"/>
</dbReference>
<dbReference type="Proteomes" id="UP001281130">
    <property type="component" value="Unassembled WGS sequence"/>
</dbReference>
<comment type="subcellular location">
    <subcellularLocation>
        <location evidence="6">Cell membrane</location>
        <topology evidence="6">Multi-pass membrane protein</topology>
    </subcellularLocation>
    <subcellularLocation>
        <location evidence="1">Membrane</location>
        <topology evidence="1">Multi-pass membrane protein</topology>
    </subcellularLocation>
</comment>
<evidence type="ECO:0000256" key="2">
    <source>
        <dbReference type="ARBA" id="ARBA00009142"/>
    </source>
</evidence>
<comment type="similarity">
    <text evidence="2 6">Belongs to the 4-toluene sulfonate uptake permease (TSUP) (TC 2.A.102) family.</text>
</comment>
<evidence type="ECO:0000256" key="4">
    <source>
        <dbReference type="ARBA" id="ARBA00022989"/>
    </source>
</evidence>
<feature type="transmembrane region" description="Helical" evidence="6">
    <location>
        <begin position="97"/>
        <end position="114"/>
    </location>
</feature>
<reference evidence="8" key="2">
    <citation type="submission" date="2023-11" db="EMBL/GenBank/DDBJ databases">
        <title>MicrobeMod: A computational toolkit for identifying prokaryotic methylation and restriction-modification with nanopore sequencing.</title>
        <authorList>
            <person name="Crits-Christoph A."/>
            <person name="Kang S.C."/>
            <person name="Lee H."/>
            <person name="Ostrov N."/>
        </authorList>
    </citation>
    <scope>NUCLEOTIDE SEQUENCE</scope>
    <source>
        <strain evidence="8">ATCC 51242</strain>
    </source>
</reference>
<dbReference type="EMBL" id="CP007516">
    <property type="protein sequence ID" value="AHY48260.1"/>
    <property type="molecule type" value="Genomic_DNA"/>
</dbReference>
<protein>
    <recommendedName>
        <fullName evidence="6">Probable membrane transporter protein</fullName>
    </recommendedName>
</protein>
<feature type="transmembrane region" description="Helical" evidence="6">
    <location>
        <begin position="7"/>
        <end position="35"/>
    </location>
</feature>
<feature type="transmembrane region" description="Helical" evidence="6">
    <location>
        <begin position="234"/>
        <end position="251"/>
    </location>
</feature>
<keyword evidence="3 6" id="KW-0812">Transmembrane</keyword>
<keyword evidence="4 6" id="KW-1133">Transmembrane helix</keyword>
<organism evidence="7 9">
    <name type="scientific">Rubrobacter radiotolerans</name>
    <name type="common">Arthrobacter radiotolerans</name>
    <dbReference type="NCBI Taxonomy" id="42256"/>
    <lineage>
        <taxon>Bacteria</taxon>
        <taxon>Bacillati</taxon>
        <taxon>Actinomycetota</taxon>
        <taxon>Rubrobacteria</taxon>
        <taxon>Rubrobacterales</taxon>
        <taxon>Rubrobacteraceae</taxon>
        <taxon>Rubrobacter</taxon>
    </lineage>
</organism>
<feature type="transmembrane region" description="Helical" evidence="6">
    <location>
        <begin position="41"/>
        <end position="59"/>
    </location>
</feature>
<dbReference type="GO" id="GO:0005886">
    <property type="term" value="C:plasma membrane"/>
    <property type="evidence" value="ECO:0007669"/>
    <property type="project" value="UniProtKB-SubCell"/>
</dbReference>
<dbReference type="Proteomes" id="UP000025229">
    <property type="component" value="Plasmid 2"/>
</dbReference>
<dbReference type="PANTHER" id="PTHR43701">
    <property type="entry name" value="MEMBRANE TRANSPORTER PROTEIN MJ0441-RELATED"/>
    <property type="match status" value="1"/>
</dbReference>
<evidence type="ECO:0000313" key="9">
    <source>
        <dbReference type="Proteomes" id="UP000025229"/>
    </source>
</evidence>
<feature type="transmembrane region" description="Helical" evidence="6">
    <location>
        <begin position="134"/>
        <end position="164"/>
    </location>
</feature>
<evidence type="ECO:0000256" key="5">
    <source>
        <dbReference type="ARBA" id="ARBA00023136"/>
    </source>
</evidence>
<sequence>MILLGVVLAVIVGIALGLLGGGGSILAVPIFVYVLGFETKVAVALSLAVVGATSLFAALGHWRAGRVDWRVAGIFGAVAMGGTYLGARLAVFFSGTAQLLLFAAIMLVAAIFMYRESNPLLERKGHGKGDRMPLGLIVAEGLAVGILTGLVGVGGGFLIVPALVLLGGVGMKEAVGTSLVVIAMKSAAGFAGYLGQVEIPWDFVFGFTAVAIVGSLVGSWAVRFVPQRGLEKAFAVFLIVMSVVILLQNGSQLL</sequence>
<keyword evidence="9" id="KW-1185">Reference proteome</keyword>
<dbReference type="KEGG" id="rrd:RradSPS_2977"/>
<dbReference type="PANTHER" id="PTHR43701:SF2">
    <property type="entry name" value="MEMBRANE TRANSPORTER PROTEIN YJNA-RELATED"/>
    <property type="match status" value="1"/>
</dbReference>
<evidence type="ECO:0000313" key="7">
    <source>
        <dbReference type="EMBL" id="AHY48260.1"/>
    </source>
</evidence>
<feature type="transmembrane region" description="Helical" evidence="6">
    <location>
        <begin position="203"/>
        <end position="222"/>
    </location>
</feature>
<dbReference type="OrthoDB" id="528320at2"/>
<dbReference type="RefSeq" id="WP_041338986.1">
    <property type="nucleotide sequence ID" value="NZ_CP007516.1"/>
</dbReference>
<dbReference type="HOGENOM" id="CLU_045498_5_0_11"/>